<dbReference type="GO" id="GO:0006281">
    <property type="term" value="P:DNA repair"/>
    <property type="evidence" value="ECO:0007669"/>
    <property type="project" value="UniProtKB-KW"/>
</dbReference>
<evidence type="ECO:0000313" key="7">
    <source>
        <dbReference type="Proteomes" id="UP001163105"/>
    </source>
</evidence>
<dbReference type="InterPro" id="IPR029003">
    <property type="entry name" value="CENP-S/Mhf1"/>
</dbReference>
<keyword evidence="2" id="KW-0227">DNA damage</keyword>
<dbReference type="GO" id="GO:0003682">
    <property type="term" value="F:chromatin binding"/>
    <property type="evidence" value="ECO:0007669"/>
    <property type="project" value="TreeGrafter"/>
</dbReference>
<dbReference type="GO" id="GO:0031297">
    <property type="term" value="P:replication fork processing"/>
    <property type="evidence" value="ECO:0007669"/>
    <property type="project" value="TreeGrafter"/>
</dbReference>
<comment type="similarity">
    <text evidence="1">Belongs to the TAF9 family. CENP-S/MHF1 subfamily.</text>
</comment>
<dbReference type="GO" id="GO:0046982">
    <property type="term" value="F:protein heterodimerization activity"/>
    <property type="evidence" value="ECO:0007669"/>
    <property type="project" value="InterPro"/>
</dbReference>
<evidence type="ECO:0000256" key="2">
    <source>
        <dbReference type="ARBA" id="ARBA00022763"/>
    </source>
</evidence>
<evidence type="ECO:0000256" key="1">
    <source>
        <dbReference type="ARBA" id="ARBA00006612"/>
    </source>
</evidence>
<dbReference type="GO" id="GO:0000712">
    <property type="term" value="P:resolution of meiotic recombination intermediates"/>
    <property type="evidence" value="ECO:0007669"/>
    <property type="project" value="TreeGrafter"/>
</dbReference>
<dbReference type="GO" id="GO:0003677">
    <property type="term" value="F:DNA binding"/>
    <property type="evidence" value="ECO:0007669"/>
    <property type="project" value="UniProtKB-KW"/>
</dbReference>
<keyword evidence="3" id="KW-0238">DNA-binding</keyword>
<sequence>MADTTAEDDRERLKSALWFAVGQIVDEESMRRNINATPQFIGALTELVWTQIENVAVDLESFSRHASRATVTTDDVLLLARKNPDLQQLMGDFVDQLKTDGHHGSTSATTTTGGRRGGSGSGSGSARGRGRGRGKARAT</sequence>
<dbReference type="Proteomes" id="UP001163105">
    <property type="component" value="Unassembled WGS sequence"/>
</dbReference>
<dbReference type="PANTHER" id="PTHR22980:SF0">
    <property type="entry name" value="CENTROMERE PROTEIN S"/>
    <property type="match status" value="1"/>
</dbReference>
<evidence type="ECO:0000256" key="5">
    <source>
        <dbReference type="SAM" id="MobiDB-lite"/>
    </source>
</evidence>
<accession>A0AB34FHC0</accession>
<dbReference type="CDD" id="cd22919">
    <property type="entry name" value="HFD_CENP-S"/>
    <property type="match status" value="1"/>
</dbReference>
<feature type="compositionally biased region" description="Basic residues" evidence="5">
    <location>
        <begin position="128"/>
        <end position="139"/>
    </location>
</feature>
<feature type="compositionally biased region" description="Gly residues" evidence="5">
    <location>
        <begin position="114"/>
        <end position="127"/>
    </location>
</feature>
<comment type="caution">
    <text evidence="6">The sequence shown here is derived from an EMBL/GenBank/DDBJ whole genome shotgun (WGS) entry which is preliminary data.</text>
</comment>
<evidence type="ECO:0000313" key="6">
    <source>
        <dbReference type="EMBL" id="KAJ6438578.1"/>
    </source>
</evidence>
<name>A0AB34FHC0_9HYPO</name>
<proteinExistence type="inferred from homology"/>
<dbReference type="PANTHER" id="PTHR22980">
    <property type="entry name" value="CORTISTATIN"/>
    <property type="match status" value="1"/>
</dbReference>
<dbReference type="InterPro" id="IPR009072">
    <property type="entry name" value="Histone-fold"/>
</dbReference>
<gene>
    <name evidence="6" type="primary">APITD1</name>
    <name evidence="6" type="ORF">O9K51_09171</name>
</gene>
<dbReference type="GO" id="GO:0071821">
    <property type="term" value="C:FANCM-MHF complex"/>
    <property type="evidence" value="ECO:0007669"/>
    <property type="project" value="InterPro"/>
</dbReference>
<reference evidence="6" key="1">
    <citation type="submission" date="2023-01" db="EMBL/GenBank/DDBJ databases">
        <title>The growth and conidiation of Purpureocillium lavendulum are regulated by nitrogen source and histone H3K14 acetylation.</title>
        <authorList>
            <person name="Tang P."/>
            <person name="Han J."/>
            <person name="Zhang C."/>
            <person name="Tang P."/>
            <person name="Qi F."/>
            <person name="Zhang K."/>
            <person name="Liang L."/>
        </authorList>
    </citation>
    <scope>NUCLEOTIDE SEQUENCE</scope>
    <source>
        <strain evidence="6">YMF1.00683</strain>
    </source>
</reference>
<feature type="region of interest" description="Disordered" evidence="5">
    <location>
        <begin position="93"/>
        <end position="139"/>
    </location>
</feature>
<evidence type="ECO:0000256" key="4">
    <source>
        <dbReference type="ARBA" id="ARBA00023204"/>
    </source>
</evidence>
<dbReference type="Pfam" id="PF15630">
    <property type="entry name" value="CENP-S"/>
    <property type="match status" value="1"/>
</dbReference>
<keyword evidence="4" id="KW-0234">DNA repair</keyword>
<organism evidence="6 7">
    <name type="scientific">Purpureocillium lavendulum</name>
    <dbReference type="NCBI Taxonomy" id="1247861"/>
    <lineage>
        <taxon>Eukaryota</taxon>
        <taxon>Fungi</taxon>
        <taxon>Dikarya</taxon>
        <taxon>Ascomycota</taxon>
        <taxon>Pezizomycotina</taxon>
        <taxon>Sordariomycetes</taxon>
        <taxon>Hypocreomycetidae</taxon>
        <taxon>Hypocreales</taxon>
        <taxon>Ophiocordycipitaceae</taxon>
        <taxon>Purpureocillium</taxon>
    </lineage>
</organism>
<evidence type="ECO:0000256" key="3">
    <source>
        <dbReference type="ARBA" id="ARBA00023125"/>
    </source>
</evidence>
<dbReference type="Gene3D" id="1.10.20.10">
    <property type="entry name" value="Histone, subunit A"/>
    <property type="match status" value="1"/>
</dbReference>
<dbReference type="SUPFAM" id="SSF47113">
    <property type="entry name" value="Histone-fold"/>
    <property type="match status" value="1"/>
</dbReference>
<dbReference type="EMBL" id="JAQHRD010000008">
    <property type="protein sequence ID" value="KAJ6438578.1"/>
    <property type="molecule type" value="Genomic_DNA"/>
</dbReference>
<feature type="compositionally biased region" description="Low complexity" evidence="5">
    <location>
        <begin position="104"/>
        <end position="113"/>
    </location>
</feature>
<dbReference type="AlphaFoldDB" id="A0AB34FHC0"/>
<keyword evidence="7" id="KW-1185">Reference proteome</keyword>
<protein>
    <submittedName>
        <fullName evidence="6">Apoptosis-inducing TAF9-like domain-containingprotein</fullName>
    </submittedName>
</protein>